<feature type="compositionally biased region" description="Polar residues" evidence="1">
    <location>
        <begin position="663"/>
        <end position="675"/>
    </location>
</feature>
<reference evidence="3 4" key="1">
    <citation type="journal article" date="2017" name="Nat. Commun.">
        <title>Genome assembly with in vitro proximity ligation data and whole-genome triplication in lettuce.</title>
        <authorList>
            <person name="Reyes-Chin-Wo S."/>
            <person name="Wang Z."/>
            <person name="Yang X."/>
            <person name="Kozik A."/>
            <person name="Arikit S."/>
            <person name="Song C."/>
            <person name="Xia L."/>
            <person name="Froenicke L."/>
            <person name="Lavelle D.O."/>
            <person name="Truco M.J."/>
            <person name="Xia R."/>
            <person name="Zhu S."/>
            <person name="Xu C."/>
            <person name="Xu H."/>
            <person name="Xu X."/>
            <person name="Cox K."/>
            <person name="Korf I."/>
            <person name="Meyers B.C."/>
            <person name="Michelmore R.W."/>
        </authorList>
    </citation>
    <scope>NUCLEOTIDE SEQUENCE [LARGE SCALE GENOMIC DNA]</scope>
    <source>
        <strain evidence="4">cv. Salinas</strain>
        <tissue evidence="3">Seedlings</tissue>
    </source>
</reference>
<proteinExistence type="predicted"/>
<dbReference type="PANTHER" id="PTHR46890">
    <property type="entry name" value="NON-LTR RETROLELEMENT REVERSE TRANSCRIPTASE-LIKE PROTEIN-RELATED"/>
    <property type="match status" value="1"/>
</dbReference>
<dbReference type="CDD" id="cd01650">
    <property type="entry name" value="RT_nLTR_like"/>
    <property type="match status" value="1"/>
</dbReference>
<dbReference type="PANTHER" id="PTHR46890:SF48">
    <property type="entry name" value="RNA-DIRECTED DNA POLYMERASE"/>
    <property type="match status" value="1"/>
</dbReference>
<feature type="compositionally biased region" description="Polar residues" evidence="1">
    <location>
        <begin position="721"/>
        <end position="743"/>
    </location>
</feature>
<evidence type="ECO:0000259" key="2">
    <source>
        <dbReference type="PROSITE" id="PS50878"/>
    </source>
</evidence>
<dbReference type="InterPro" id="IPR043502">
    <property type="entry name" value="DNA/RNA_pol_sf"/>
</dbReference>
<feature type="region of interest" description="Disordered" evidence="1">
    <location>
        <begin position="636"/>
        <end position="746"/>
    </location>
</feature>
<dbReference type="Gene3D" id="3.60.10.10">
    <property type="entry name" value="Endonuclease/exonuclease/phosphatase"/>
    <property type="match status" value="1"/>
</dbReference>
<name>A0A9R1W4L7_LACSA</name>
<dbReference type="EMBL" id="NBSK02000002">
    <property type="protein sequence ID" value="KAJ0219742.1"/>
    <property type="molecule type" value="Genomic_DNA"/>
</dbReference>
<organism evidence="3 4">
    <name type="scientific">Lactuca sativa</name>
    <name type="common">Garden lettuce</name>
    <dbReference type="NCBI Taxonomy" id="4236"/>
    <lineage>
        <taxon>Eukaryota</taxon>
        <taxon>Viridiplantae</taxon>
        <taxon>Streptophyta</taxon>
        <taxon>Embryophyta</taxon>
        <taxon>Tracheophyta</taxon>
        <taxon>Spermatophyta</taxon>
        <taxon>Magnoliopsida</taxon>
        <taxon>eudicotyledons</taxon>
        <taxon>Gunneridae</taxon>
        <taxon>Pentapetalae</taxon>
        <taxon>asterids</taxon>
        <taxon>campanulids</taxon>
        <taxon>Asterales</taxon>
        <taxon>Asteraceae</taxon>
        <taxon>Cichorioideae</taxon>
        <taxon>Cichorieae</taxon>
        <taxon>Lactucinae</taxon>
        <taxon>Lactuca</taxon>
    </lineage>
</organism>
<dbReference type="SUPFAM" id="SSF56672">
    <property type="entry name" value="DNA/RNA polymerases"/>
    <property type="match status" value="1"/>
</dbReference>
<dbReference type="PROSITE" id="PS50878">
    <property type="entry name" value="RT_POL"/>
    <property type="match status" value="1"/>
</dbReference>
<evidence type="ECO:0000313" key="3">
    <source>
        <dbReference type="EMBL" id="KAJ0219742.1"/>
    </source>
</evidence>
<dbReference type="InterPro" id="IPR036691">
    <property type="entry name" value="Endo/exonu/phosph_ase_sf"/>
</dbReference>
<feature type="compositionally biased region" description="Low complexity" evidence="1">
    <location>
        <begin position="688"/>
        <end position="699"/>
    </location>
</feature>
<feature type="domain" description="Reverse transcriptase" evidence="2">
    <location>
        <begin position="1323"/>
        <end position="1576"/>
    </location>
</feature>
<dbReference type="InterPro" id="IPR000477">
    <property type="entry name" value="RT_dom"/>
</dbReference>
<dbReference type="InterPro" id="IPR025558">
    <property type="entry name" value="DUF4283"/>
</dbReference>
<sequence length="1576" mass="177384">MDAEIVGSAIGSSSVNVGSSIELKLSSNSVIANVAGASMVSPDMSIPITKVEGVVSSLSPAVIEFENDIMKFCKPGEKIPMMVFWNSLTNHEKEGFVHGLRFTKKKYNNGNDSDYSAEDSIDNVKKLSSVSQRNDLLLNWKDLSPEKKEKVFHKLCTSKIKKKVEANFGKNRIPFNSSSSLLPNPIVMKRSSEVEASVGLKKVGETVVSLLPEGVPVSDDNDPIVVELGKICAMQPVAKVKKGKGLIEIDEMVSKQLEEVCNNIVYNFPSKFSHLDILNEGEFKFNYVEEDLGSKEEKMAVDDIMKQNKNARNKNGGLLITEGMLEKVNSGSSQEKTELPLPISKEVEDKVGEKVSYAEKVSGKKLNAANLISVIKKDPNLPAGVVEMPYSDILKGCSPFKTTLYGYFIDKHVNFFNVNKFAHNMWRKHGLEEVMVNDEGIYFFRFSTEQGMISVLEGGVWMIFDSALVVRRWTTGVSSAKGQHDKVPVWVKIFNVPLEYWNGTGLSHIAWEIGKPLDVDAHTANMCQDHWGRPAFMRILIEMSASKDWLKEAQVYSSDLTTGERILTKCRVEYAWNPSKCSHCKVYGHKDSNCGVLLANQVNEINNNSKKEENSEGIKIDLMQVLIDSTKKVESDEEGFQTIGKKNKGKNAGEKSKAESGKKNQNFGQGQNGKIQRNGRDWIGSNYGNQGQNGNKQGKTGVHISGNQINKGNGSQGYFGKSQNGNGNFTGTSFEKGQSSKNNILVGKENGTGAVWEKKNAQKNVSLNCSNQEASQQEELRKKAVNGQKYIPKSGPDIKISSNFELNPRSVKEIDAGNIFSKNKFDILENLEDENQFIFAKGGVNEDDLAYLDSVDHMEVIGENNLSLLAVLESQVSASKLHEKCDKIFGSWKWVASKGIYGNTIRIIVGWNSNFFDVNLIDQNDQVLHCKISFPTNNKFVFYSFVYAANKYMERRVLWSSLKMFKGVVRDDPWIIGGDFNVTLNLNESTAGSSRLSIGMEDFLDCINSLDIQDINCNGLNYTWNKKPRGKNGILKKLDRVMGNCRIIEEFPSIYASFLPYGISDHSPMVIKIPLKMKFNVLPFKFPNVLTNCSELKPLVEAQWNYDVKGNKMFCLVQKLKALKKPIRKLFRDQGHLTEKVSHYRKELVAVQADLDKDPFNPKLRDLEAIFLNEFKKAYAEEECFLKQKAKVGWLKEGDSNSKFFHKIVKGRNNRNSIRAVLNEQGEWIEDEKVPNIFIKYFKEFLGTENHCAEIDNPHSLFSKKLDLVYAAEMVKVVTDEEIKSALFDINDDKAPGPDGFSAKFFKSMWAVIGNDFCQAVKEFFCNGKLLKEVNATVIALVPKIDTPGKVSDYRPISCCSVIYKCISKIIVGRIRNYLNFIVSNNQSAFIPGRSITDNILLSQELVRGYHRDRGFSRCAMKVDIQKAYDTVNWSFLQDILFFFGFHPVMIKWIMCCVTTPTFMLSINGSFYGYFEGKRGLRQGCPLSPYLFTLVMETFNLILQRKIRNEKFFKYHWGCKKQKITHLCFADDLMIFCHGNKASVKVIKEALDEFGGVAGLNPNLAKSHIFFRKCEG</sequence>
<feature type="compositionally biased region" description="Basic and acidic residues" evidence="1">
    <location>
        <begin position="651"/>
        <end position="662"/>
    </location>
</feature>
<protein>
    <recommendedName>
        <fullName evidence="2">Reverse transcriptase domain-containing protein</fullName>
    </recommendedName>
</protein>
<comment type="caution">
    <text evidence="3">The sequence shown here is derived from an EMBL/GenBank/DDBJ whole genome shotgun (WGS) entry which is preliminary data.</text>
</comment>
<evidence type="ECO:0000256" key="1">
    <source>
        <dbReference type="SAM" id="MobiDB-lite"/>
    </source>
</evidence>
<gene>
    <name evidence="3" type="ORF">LSAT_V11C200101230</name>
</gene>
<evidence type="ECO:0000313" key="4">
    <source>
        <dbReference type="Proteomes" id="UP000235145"/>
    </source>
</evidence>
<dbReference type="Pfam" id="PF14111">
    <property type="entry name" value="DUF4283"/>
    <property type="match status" value="1"/>
</dbReference>
<dbReference type="InterPro" id="IPR052343">
    <property type="entry name" value="Retrotransposon-Effector_Assoc"/>
</dbReference>
<accession>A0A9R1W4L7</accession>
<dbReference type="Pfam" id="PF00078">
    <property type="entry name" value="RVT_1"/>
    <property type="match status" value="1"/>
</dbReference>
<dbReference type="SUPFAM" id="SSF56219">
    <property type="entry name" value="DNase I-like"/>
    <property type="match status" value="1"/>
</dbReference>
<keyword evidence="4" id="KW-1185">Reference proteome</keyword>
<dbReference type="Proteomes" id="UP000235145">
    <property type="component" value="Unassembled WGS sequence"/>
</dbReference>